<feature type="region of interest" description="Disordered" evidence="1">
    <location>
        <begin position="476"/>
        <end position="574"/>
    </location>
</feature>
<dbReference type="AlphaFoldDB" id="A0AAD6RYZ7"/>
<feature type="compositionally biased region" description="Pro residues" evidence="1">
    <location>
        <begin position="550"/>
        <end position="562"/>
    </location>
</feature>
<keyword evidence="3" id="KW-1185">Reference proteome</keyword>
<proteinExistence type="predicted"/>
<dbReference type="EMBL" id="JARJCM010000359">
    <property type="protein sequence ID" value="KAJ7018109.1"/>
    <property type="molecule type" value="Genomic_DNA"/>
</dbReference>
<gene>
    <name evidence="2" type="ORF">C8F04DRAFT_1329694</name>
</gene>
<feature type="compositionally biased region" description="Low complexity" evidence="1">
    <location>
        <begin position="377"/>
        <end position="388"/>
    </location>
</feature>
<comment type="caution">
    <text evidence="2">The sequence shown here is derived from an EMBL/GenBank/DDBJ whole genome shotgun (WGS) entry which is preliminary data.</text>
</comment>
<feature type="region of interest" description="Disordered" evidence="1">
    <location>
        <begin position="338"/>
        <end position="411"/>
    </location>
</feature>
<accession>A0AAD6RYZ7</accession>
<feature type="compositionally biased region" description="Low complexity" evidence="1">
    <location>
        <begin position="338"/>
        <end position="355"/>
    </location>
</feature>
<evidence type="ECO:0000313" key="2">
    <source>
        <dbReference type="EMBL" id="KAJ7018109.1"/>
    </source>
</evidence>
<feature type="region of interest" description="Disordered" evidence="1">
    <location>
        <begin position="1"/>
        <end position="29"/>
    </location>
</feature>
<sequence>MPKSKNKKSGNDDDAPKKRGNPGDFHGKREEFLREHLEEYIAASEARGTRTFWPTLFGKWWALFPWTLPIEKDSTDGIELDTRPDTALSDDERAQKRAVLDAMETKIKSWYNYQRAHHGGGAKNPWAPLLKELRDNVNAPAPKRLADFQCYMQRPEYKEEIQRLFEERHPDKIRGRGTINERAAIARELLAAESVEVKKKIHELADAEHEEEMKDWRATKNGTKELTEEEKEAARARWAVTIAPLLKILSDYTGYKISMIVGRIDKTTWKFDIRSLHEGKTAKGDDWPTWAADGAYNDHVVRQFMRFLLAEEGAVVPSDRVGDDPLEILRLAGVAAAAAGPSGPSTSTTASSSGPNTVTTSNPATRTAIPSIPPAPTAATPPRAVTPTPALPDRPATPALHSRPPTPTPIELAPFIPQVRAAPAPSELDGVEGVEDALKRQVQALPPDQRVARIEQLKQMPVFFRRRDSNIAMHAEEEDDAKAELEAQAAKAAAEKQAAKEKKRKAPTKRKGRTKRRRRGPMGLDASDEELDEPTLESDSSEDDEHGTPTPTPTPTPKPARPQPRRLNARGQGAAAAINTGNTDASGVQVPGWAMDAKKALEAGEMDEMWKRLVGLWWEKEKARAFAGPSRGYTEGRPIQVSEWVRYARKAPVKPAIDDVEAFGQKWWEWWVMMSPNWRERSSFAPRTHPRLLQTMGGEEWGAVDYSGPNGILNVLICLRWWRDAMGPNDDQDYWVEAVEDVIWSLETINKDMALAAAEEASK</sequence>
<evidence type="ECO:0000313" key="3">
    <source>
        <dbReference type="Proteomes" id="UP001218188"/>
    </source>
</evidence>
<protein>
    <submittedName>
        <fullName evidence="2">Uncharacterized protein</fullName>
    </submittedName>
</protein>
<reference evidence="2" key="1">
    <citation type="submission" date="2023-03" db="EMBL/GenBank/DDBJ databases">
        <title>Massive genome expansion in bonnet fungi (Mycena s.s.) driven by repeated elements and novel gene families across ecological guilds.</title>
        <authorList>
            <consortium name="Lawrence Berkeley National Laboratory"/>
            <person name="Harder C.B."/>
            <person name="Miyauchi S."/>
            <person name="Viragh M."/>
            <person name="Kuo A."/>
            <person name="Thoen E."/>
            <person name="Andreopoulos B."/>
            <person name="Lu D."/>
            <person name="Skrede I."/>
            <person name="Drula E."/>
            <person name="Henrissat B."/>
            <person name="Morin E."/>
            <person name="Kohler A."/>
            <person name="Barry K."/>
            <person name="LaButti K."/>
            <person name="Morin E."/>
            <person name="Salamov A."/>
            <person name="Lipzen A."/>
            <person name="Mereny Z."/>
            <person name="Hegedus B."/>
            <person name="Baldrian P."/>
            <person name="Stursova M."/>
            <person name="Weitz H."/>
            <person name="Taylor A."/>
            <person name="Grigoriev I.V."/>
            <person name="Nagy L.G."/>
            <person name="Martin F."/>
            <person name="Kauserud H."/>
        </authorList>
    </citation>
    <scope>NUCLEOTIDE SEQUENCE</scope>
    <source>
        <strain evidence="2">CBHHK200</strain>
    </source>
</reference>
<dbReference type="Proteomes" id="UP001218188">
    <property type="component" value="Unassembled WGS sequence"/>
</dbReference>
<name>A0AAD6RYZ7_9AGAR</name>
<evidence type="ECO:0000256" key="1">
    <source>
        <dbReference type="SAM" id="MobiDB-lite"/>
    </source>
</evidence>
<organism evidence="2 3">
    <name type="scientific">Mycena alexandri</name>
    <dbReference type="NCBI Taxonomy" id="1745969"/>
    <lineage>
        <taxon>Eukaryota</taxon>
        <taxon>Fungi</taxon>
        <taxon>Dikarya</taxon>
        <taxon>Basidiomycota</taxon>
        <taxon>Agaricomycotina</taxon>
        <taxon>Agaricomycetes</taxon>
        <taxon>Agaricomycetidae</taxon>
        <taxon>Agaricales</taxon>
        <taxon>Marasmiineae</taxon>
        <taxon>Mycenaceae</taxon>
        <taxon>Mycena</taxon>
    </lineage>
</organism>
<feature type="compositionally biased region" description="Acidic residues" evidence="1">
    <location>
        <begin position="526"/>
        <end position="545"/>
    </location>
</feature>
<feature type="compositionally biased region" description="Basic residues" evidence="1">
    <location>
        <begin position="501"/>
        <end position="520"/>
    </location>
</feature>